<dbReference type="AlphaFoldDB" id="D5P7U1"/>
<accession>D5P7U1</accession>
<dbReference type="RefSeq" id="WP_007171102.1">
    <property type="nucleotide sequence ID" value="NZ_GG770557.1"/>
</dbReference>
<comment type="caution">
    <text evidence="1">The sequence shown here is derived from an EMBL/GenBank/DDBJ whole genome shotgun (WGS) entry which is preliminary data.</text>
</comment>
<dbReference type="Proteomes" id="UP000003653">
    <property type="component" value="Unassembled WGS sequence"/>
</dbReference>
<protein>
    <submittedName>
        <fullName evidence="1">Uncharacterized protein</fullName>
    </submittedName>
</protein>
<keyword evidence="2" id="KW-1185">Reference proteome</keyword>
<name>D5P7U1_9MYCO</name>
<evidence type="ECO:0000313" key="1">
    <source>
        <dbReference type="EMBL" id="EFG77840.1"/>
    </source>
</evidence>
<reference evidence="1 2" key="1">
    <citation type="submission" date="2010-04" db="EMBL/GenBank/DDBJ databases">
        <authorList>
            <person name="Muzny D."/>
            <person name="Qin X."/>
            <person name="Deng J."/>
            <person name="Jiang H."/>
            <person name="Liu Y."/>
            <person name="Qu J."/>
            <person name="Song X.-Z."/>
            <person name="Zhang L."/>
            <person name="Thornton R."/>
            <person name="Coyle M."/>
            <person name="Francisco L."/>
            <person name="Jackson L."/>
            <person name="Javaid M."/>
            <person name="Korchina V."/>
            <person name="Kovar C."/>
            <person name="Mata R."/>
            <person name="Mathew T."/>
            <person name="Ngo R."/>
            <person name="Nguyen L."/>
            <person name="Nguyen N."/>
            <person name="Okwuonu G."/>
            <person name="Ongeri F."/>
            <person name="Pham C."/>
            <person name="Simmons D."/>
            <person name="Wilczek-Boney K."/>
            <person name="Hale W."/>
            <person name="Jakkamsetti A."/>
            <person name="Pham P."/>
            <person name="Ruth R."/>
            <person name="San Lucas F."/>
            <person name="Warren J."/>
            <person name="Zhang J."/>
            <person name="Zhao Z."/>
            <person name="Zhou C."/>
            <person name="Zhu D."/>
            <person name="Lee S."/>
            <person name="Bess C."/>
            <person name="Blankenburg K."/>
            <person name="Forbes L."/>
            <person name="Fu Q."/>
            <person name="Gubbala S."/>
            <person name="Hirani K."/>
            <person name="Jayaseelan J.C."/>
            <person name="Lara F."/>
            <person name="Munidasa M."/>
            <person name="Palculict T."/>
            <person name="Patil S."/>
            <person name="Pu L.-L."/>
            <person name="Saada N."/>
            <person name="Tang L."/>
            <person name="Weissenberger G."/>
            <person name="Zhu Y."/>
            <person name="Hemphill L."/>
            <person name="Shang Y."/>
            <person name="Youmans B."/>
            <person name="Ayvaz T."/>
            <person name="Ross M."/>
            <person name="Santibanez J."/>
            <person name="Aqrawi P."/>
            <person name="Gross S."/>
            <person name="Joshi V."/>
            <person name="Fowler G."/>
            <person name="Nazareth L."/>
            <person name="Reid J."/>
            <person name="Worley K."/>
            <person name="Petrosino J."/>
            <person name="Highlander S."/>
            <person name="Gibbs R."/>
        </authorList>
    </citation>
    <scope>NUCLEOTIDE SEQUENCE [LARGE SCALE GENOMIC DNA]</scope>
    <source>
        <strain evidence="1 2">ATCC BAA-614</strain>
    </source>
</reference>
<dbReference type="HOGENOM" id="CLU_2917706_0_0_11"/>
<dbReference type="EMBL" id="ADNV01000203">
    <property type="protein sequence ID" value="EFG77840.1"/>
    <property type="molecule type" value="Genomic_DNA"/>
</dbReference>
<proteinExistence type="predicted"/>
<gene>
    <name evidence="1" type="ORF">HMPREF0591_2235</name>
</gene>
<sequence length="61" mass="6886">MWLPLTPTIDRFTAESSLGFSRALTLLANRCSLNISVAVRLLYFASVVPDVQRERETSKFP</sequence>
<organism evidence="1 2">
    <name type="scientific">Mycobacterium parascrofulaceum ATCC BAA-614</name>
    <dbReference type="NCBI Taxonomy" id="525368"/>
    <lineage>
        <taxon>Bacteria</taxon>
        <taxon>Bacillati</taxon>
        <taxon>Actinomycetota</taxon>
        <taxon>Actinomycetes</taxon>
        <taxon>Mycobacteriales</taxon>
        <taxon>Mycobacteriaceae</taxon>
        <taxon>Mycobacterium</taxon>
        <taxon>Mycobacterium simiae complex</taxon>
    </lineage>
</organism>
<evidence type="ECO:0000313" key="2">
    <source>
        <dbReference type="Proteomes" id="UP000003653"/>
    </source>
</evidence>